<comment type="caution">
    <text evidence="1">The sequence shown here is derived from an EMBL/GenBank/DDBJ whole genome shotgun (WGS) entry which is preliminary data.</text>
</comment>
<dbReference type="RefSeq" id="WP_264751794.1">
    <property type="nucleotide sequence ID" value="NZ_JAPDHW010000024.1"/>
</dbReference>
<evidence type="ECO:0000313" key="1">
    <source>
        <dbReference type="EMBL" id="MCW3170660.1"/>
    </source>
</evidence>
<dbReference type="EMBL" id="JAPDHW010000024">
    <property type="protein sequence ID" value="MCW3170660.1"/>
    <property type="molecule type" value="Genomic_DNA"/>
</dbReference>
<reference evidence="1" key="1">
    <citation type="submission" date="2022-10" db="EMBL/GenBank/DDBJ databases">
        <title>Chryseobacterium babae sp. nov. isolated from the gut of the beetle Oryctes rhinoceros, and Chryseobacterium kimseyorum sp. nov., isolated from a stick insect rearing cage.</title>
        <authorList>
            <person name="Shelomi M."/>
            <person name="Han C.-J."/>
            <person name="Chen W.-M."/>
            <person name="Chen H.-K."/>
            <person name="Liaw S.-J."/>
            <person name="Muhle E."/>
            <person name="Clermont D."/>
        </authorList>
    </citation>
    <scope>NUCLEOTIDE SEQUENCE</scope>
    <source>
        <strain evidence="1">09-1422</strain>
    </source>
</reference>
<name>A0ABT3I431_9FLAO</name>
<sequence length="83" mass="9407">MDLEFKKEHFHLIKDSYSLTIKNVAKNLPIVQAYYEFSPGVYVSKAVQVMVSDDYIVINAEKGFDGKVVIFNDEISSGEESLN</sequence>
<organism evidence="1 2">
    <name type="scientific">Chryseobacterium kimseyorum</name>
    <dbReference type="NCBI Taxonomy" id="2984028"/>
    <lineage>
        <taxon>Bacteria</taxon>
        <taxon>Pseudomonadati</taxon>
        <taxon>Bacteroidota</taxon>
        <taxon>Flavobacteriia</taxon>
        <taxon>Flavobacteriales</taxon>
        <taxon>Weeksellaceae</taxon>
        <taxon>Chryseobacterium group</taxon>
        <taxon>Chryseobacterium</taxon>
    </lineage>
</organism>
<protein>
    <submittedName>
        <fullName evidence="1">Uncharacterized protein</fullName>
    </submittedName>
</protein>
<accession>A0ABT3I431</accession>
<proteinExistence type="predicted"/>
<dbReference type="Proteomes" id="UP001163731">
    <property type="component" value="Unassembled WGS sequence"/>
</dbReference>
<keyword evidence="2" id="KW-1185">Reference proteome</keyword>
<gene>
    <name evidence="1" type="ORF">OMO38_19190</name>
</gene>
<evidence type="ECO:0000313" key="2">
    <source>
        <dbReference type="Proteomes" id="UP001163731"/>
    </source>
</evidence>